<dbReference type="PANTHER" id="PTHR30580">
    <property type="entry name" value="PRIMOSOMAL PROTEIN N"/>
    <property type="match status" value="1"/>
</dbReference>
<feature type="domain" description="Helicase ATP-binding" evidence="4">
    <location>
        <begin position="164"/>
        <end position="316"/>
    </location>
</feature>
<sequence>MLFRLSPDNELLPTLTYSPGLSRIIDLPCHPRTINPSFPYNKKLQSALQGKKLLLEETTFSLEEIQTHYRNGYCTYQPAIIKNHKQIMCVRCGNDQLKLFASFYCARCRRKCTYCRNCVMMGRLSECTPLLSWTGPDAPIPAVCRLDWQGTLSSGQQHASEKIVTAVEQSMEMLVWAVCGAGKTELLFKGIERALQLKKRVCIATPRTDVVLELAPRLQQVFPDINVIALYGGSEDKLTYSPLLISTTHQLYRYEKAFDLVILDEMDAFPYSVDKTLQYAVRKARKQNSSMVYLTATPNKSWQRKCQDNKIDYVTIPARFHQHPLPVPHFVWCGNWEKKLRREKLPFTLLTWLKERLITDRQVLLFLPKIAYLQKVMSILKKLDSNIESVYAADPMRLEKVKRMRNKEIKLLITTTILERGVTFPNIDVAVLGAEDAVFTASALIQIAGRAGRSVKNPFGDVAFFHYGKTKSMVEAKQQITNSNKEAAKKGMLLPCMGGDK</sequence>
<dbReference type="InterPro" id="IPR006935">
    <property type="entry name" value="Helicase/UvrB_N"/>
</dbReference>
<dbReference type="GO" id="GO:0006302">
    <property type="term" value="P:double-strand break repair"/>
    <property type="evidence" value="ECO:0007669"/>
    <property type="project" value="TreeGrafter"/>
</dbReference>
<dbReference type="GO" id="GO:0006270">
    <property type="term" value="P:DNA replication initiation"/>
    <property type="evidence" value="ECO:0007669"/>
    <property type="project" value="TreeGrafter"/>
</dbReference>
<dbReference type="Pfam" id="PF00271">
    <property type="entry name" value="Helicase_C"/>
    <property type="match status" value="1"/>
</dbReference>
<dbReference type="InterPro" id="IPR027417">
    <property type="entry name" value="P-loop_NTPase"/>
</dbReference>
<dbReference type="GO" id="GO:0043138">
    <property type="term" value="F:3'-5' DNA helicase activity"/>
    <property type="evidence" value="ECO:0007669"/>
    <property type="project" value="TreeGrafter"/>
</dbReference>
<comment type="caution">
    <text evidence="6">The sequence shown here is derived from an EMBL/GenBank/DDBJ whole genome shotgun (WGS) entry which is preliminary data.</text>
</comment>
<dbReference type="InterPro" id="IPR014001">
    <property type="entry name" value="Helicase_ATP-bd"/>
</dbReference>
<dbReference type="GO" id="GO:0003677">
    <property type="term" value="F:DNA binding"/>
    <property type="evidence" value="ECO:0007669"/>
    <property type="project" value="UniProtKB-KW"/>
</dbReference>
<dbReference type="Gene3D" id="3.40.50.300">
    <property type="entry name" value="P-loop containing nucleotide triphosphate hydrolases"/>
    <property type="match status" value="2"/>
</dbReference>
<dbReference type="PROSITE" id="PS51194">
    <property type="entry name" value="HELICASE_CTER"/>
    <property type="match status" value="1"/>
</dbReference>
<evidence type="ECO:0000256" key="2">
    <source>
        <dbReference type="ARBA" id="ARBA00022840"/>
    </source>
</evidence>
<keyword evidence="2" id="KW-0067">ATP-binding</keyword>
<dbReference type="GO" id="GO:0006310">
    <property type="term" value="P:DNA recombination"/>
    <property type="evidence" value="ECO:0007669"/>
    <property type="project" value="TreeGrafter"/>
</dbReference>
<dbReference type="CDD" id="cd17925">
    <property type="entry name" value="DEXDc_ComFA"/>
    <property type="match status" value="1"/>
</dbReference>
<dbReference type="PROSITE" id="PS51192">
    <property type="entry name" value="HELICASE_ATP_BIND_1"/>
    <property type="match status" value="1"/>
</dbReference>
<dbReference type="RefSeq" id="WP_127738229.1">
    <property type="nucleotide sequence ID" value="NZ_RZTZ01000003.1"/>
</dbReference>
<name>A0A437KCF3_9BACI</name>
<evidence type="ECO:0000313" key="6">
    <source>
        <dbReference type="EMBL" id="RVT63753.1"/>
    </source>
</evidence>
<gene>
    <name evidence="6" type="ORF">EM808_10855</name>
</gene>
<organism evidence="6 7">
    <name type="scientific">Niallia taxi</name>
    <dbReference type="NCBI Taxonomy" id="2499688"/>
    <lineage>
        <taxon>Bacteria</taxon>
        <taxon>Bacillati</taxon>
        <taxon>Bacillota</taxon>
        <taxon>Bacilli</taxon>
        <taxon>Bacillales</taxon>
        <taxon>Bacillaceae</taxon>
        <taxon>Niallia</taxon>
    </lineage>
</organism>
<keyword evidence="1" id="KW-0547">Nucleotide-binding</keyword>
<dbReference type="Pfam" id="PF04851">
    <property type="entry name" value="ResIII"/>
    <property type="match status" value="1"/>
</dbReference>
<dbReference type="FunFam" id="3.40.50.300:FF:001736">
    <property type="entry name" value="COMF operon protein 1"/>
    <property type="match status" value="1"/>
</dbReference>
<dbReference type="AlphaFoldDB" id="A0A437KCF3"/>
<dbReference type="CDD" id="cd18785">
    <property type="entry name" value="SF2_C"/>
    <property type="match status" value="1"/>
</dbReference>
<keyword evidence="6" id="KW-0347">Helicase</keyword>
<keyword evidence="3" id="KW-0238">DNA-binding</keyword>
<feature type="domain" description="Helicase C-terminal" evidence="5">
    <location>
        <begin position="352"/>
        <end position="496"/>
    </location>
</feature>
<dbReference type="SUPFAM" id="SSF52540">
    <property type="entry name" value="P-loop containing nucleoside triphosphate hydrolases"/>
    <property type="match status" value="1"/>
</dbReference>
<protein>
    <submittedName>
        <fullName evidence="6">DEAD/DEAH box helicase</fullName>
    </submittedName>
</protein>
<reference evidence="6 7" key="1">
    <citation type="submission" date="2019-01" db="EMBL/GenBank/DDBJ databases">
        <title>Bacillus sp. M5HDSG1-1, whole genome shotgun sequence.</title>
        <authorList>
            <person name="Tuo L."/>
        </authorList>
    </citation>
    <scope>NUCLEOTIDE SEQUENCE [LARGE SCALE GENOMIC DNA]</scope>
    <source>
        <strain evidence="6 7">M5HDSG1-1</strain>
    </source>
</reference>
<proteinExistence type="predicted"/>
<dbReference type="GO" id="GO:0016787">
    <property type="term" value="F:hydrolase activity"/>
    <property type="evidence" value="ECO:0007669"/>
    <property type="project" value="InterPro"/>
</dbReference>
<dbReference type="PANTHER" id="PTHR30580:SF1">
    <property type="entry name" value="COMF OPERON PROTEIN 1"/>
    <property type="match status" value="1"/>
</dbReference>
<dbReference type="GO" id="GO:0005524">
    <property type="term" value="F:ATP binding"/>
    <property type="evidence" value="ECO:0007669"/>
    <property type="project" value="UniProtKB-KW"/>
</dbReference>
<evidence type="ECO:0000256" key="3">
    <source>
        <dbReference type="ARBA" id="ARBA00023125"/>
    </source>
</evidence>
<evidence type="ECO:0000259" key="4">
    <source>
        <dbReference type="PROSITE" id="PS51192"/>
    </source>
</evidence>
<evidence type="ECO:0000256" key="1">
    <source>
        <dbReference type="ARBA" id="ARBA00022741"/>
    </source>
</evidence>
<dbReference type="Proteomes" id="UP000288024">
    <property type="component" value="Unassembled WGS sequence"/>
</dbReference>
<evidence type="ECO:0000259" key="5">
    <source>
        <dbReference type="PROSITE" id="PS51194"/>
    </source>
</evidence>
<evidence type="ECO:0000313" key="7">
    <source>
        <dbReference type="Proteomes" id="UP000288024"/>
    </source>
</evidence>
<accession>A0A437KCF3</accession>
<dbReference type="SMART" id="SM00487">
    <property type="entry name" value="DEXDc"/>
    <property type="match status" value="1"/>
</dbReference>
<keyword evidence="7" id="KW-1185">Reference proteome</keyword>
<dbReference type="EMBL" id="RZTZ01000003">
    <property type="protein sequence ID" value="RVT63753.1"/>
    <property type="molecule type" value="Genomic_DNA"/>
</dbReference>
<dbReference type="InterPro" id="IPR001650">
    <property type="entry name" value="Helicase_C-like"/>
</dbReference>
<keyword evidence="6" id="KW-0378">Hydrolase</keyword>
<dbReference type="SMART" id="SM00490">
    <property type="entry name" value="HELICc"/>
    <property type="match status" value="1"/>
</dbReference>